<protein>
    <submittedName>
        <fullName evidence="5">Alpha/Beta hydrolase protein</fullName>
    </submittedName>
</protein>
<evidence type="ECO:0000256" key="1">
    <source>
        <dbReference type="ARBA" id="ARBA00008645"/>
    </source>
</evidence>
<dbReference type="Proteomes" id="UP000182444">
    <property type="component" value="Chromosome 1D"/>
</dbReference>
<evidence type="ECO:0000313" key="6">
    <source>
        <dbReference type="Proteomes" id="UP000182444"/>
    </source>
</evidence>
<dbReference type="SUPFAM" id="SSF53474">
    <property type="entry name" value="alpha/beta-Hydrolases"/>
    <property type="match status" value="1"/>
</dbReference>
<dbReference type="Gene3D" id="3.40.50.1820">
    <property type="entry name" value="alpha/beta hydrolase"/>
    <property type="match status" value="1"/>
</dbReference>
<dbReference type="Pfam" id="PF00561">
    <property type="entry name" value="Abhydrolase_1"/>
    <property type="match status" value="1"/>
</dbReference>
<dbReference type="AlphaFoldDB" id="A0A1H6PZ09"/>
<accession>A0A1H6PZ09</accession>
<reference evidence="4 6" key="1">
    <citation type="journal article" date="2016" name="PLoS ONE">
        <title>Sequence Assembly of Yarrowia lipolytica Strain W29/CLIB89 Shows Transposable Element Diversity.</title>
        <authorList>
            <person name="Magnan C."/>
            <person name="Yu J."/>
            <person name="Chang I."/>
            <person name="Jahn E."/>
            <person name="Kanomata Y."/>
            <person name="Wu J."/>
            <person name="Zeller M."/>
            <person name="Oakes M."/>
            <person name="Baldi P."/>
            <person name="Sandmeyer S."/>
        </authorList>
    </citation>
    <scope>NUCLEOTIDE SEQUENCE [LARGE SCALE GENOMIC DNA]</scope>
    <source>
        <strain evidence="4">CLIB89</strain>
        <strain evidence="6">CLIB89(W29)</strain>
    </source>
</reference>
<sequence length="333" mass="37726">MLLQPLKTAFGTSARSLGMSRLGPVSCRSLTPSIATKRTLVGHASSYETTETVELAWDVQEVPNPTRTPLVFMHGLFGHKANHHTVSKKLAADLNCNVYGLDLRNHGQSPHNPRHDYIALASDVERWINEVMGGKEVILIGHSMGAKTAMAVALRHPELVKYLIPVDNSPVDTSLSSDFPKYIRGMLEIQHKKVKNSKEAQEIMRKYEPDQMIRYFLLNNLRKTDDKDEPMKFRVPVEILGKSLGYLGDWPFFAEDGRFTKPTLFIRGTKSKYVADEFLPAIGQFFPNFEIKDIECGHWVISQKPDEFMRDVREFVEKHDDKAAEEAKLDADA</sequence>
<dbReference type="EMBL" id="KZ858993">
    <property type="protein sequence ID" value="RDW25807.1"/>
    <property type="molecule type" value="Genomic_DNA"/>
</dbReference>
<dbReference type="FunFam" id="3.40.50.1820:FF:000039">
    <property type="entry name" value="Esterase ybfF"/>
    <property type="match status" value="1"/>
</dbReference>
<organism evidence="4 6">
    <name type="scientific">Yarrowia lipolytica</name>
    <name type="common">Candida lipolytica</name>
    <dbReference type="NCBI Taxonomy" id="4952"/>
    <lineage>
        <taxon>Eukaryota</taxon>
        <taxon>Fungi</taxon>
        <taxon>Dikarya</taxon>
        <taxon>Ascomycota</taxon>
        <taxon>Saccharomycotina</taxon>
        <taxon>Dipodascomycetes</taxon>
        <taxon>Dipodascales</taxon>
        <taxon>Dipodascales incertae sedis</taxon>
        <taxon>Yarrowia</taxon>
    </lineage>
</organism>
<dbReference type="KEGG" id="yli:2910703"/>
<dbReference type="VEuPathDB" id="FungiDB:YALI0_D08404g"/>
<dbReference type="PANTHER" id="PTHR46118">
    <property type="entry name" value="PROTEIN ABHD11"/>
    <property type="match status" value="1"/>
</dbReference>
<evidence type="ECO:0000313" key="5">
    <source>
        <dbReference type="EMBL" id="RDW25807.1"/>
    </source>
</evidence>
<dbReference type="VEuPathDB" id="FungiDB:YALI1_D10812g"/>
<dbReference type="InterPro" id="IPR029058">
    <property type="entry name" value="AB_hydrolase_fold"/>
</dbReference>
<evidence type="ECO:0000313" key="4">
    <source>
        <dbReference type="EMBL" id="AOW03777.1"/>
    </source>
</evidence>
<gene>
    <name evidence="5" type="ORF">B0I71DRAFT_131977</name>
    <name evidence="4" type="ORF">YALI1_D10812g</name>
</gene>
<proteinExistence type="inferred from homology"/>
<dbReference type="EMBL" id="CP017556">
    <property type="protein sequence ID" value="AOW03777.1"/>
    <property type="molecule type" value="Genomic_DNA"/>
</dbReference>
<dbReference type="RefSeq" id="XP_502572.1">
    <property type="nucleotide sequence ID" value="XM_502572.1"/>
</dbReference>
<comment type="similarity">
    <text evidence="1">Belongs to the AB hydrolase superfamily.</text>
</comment>
<reference evidence="5 7" key="2">
    <citation type="submission" date="2018-07" db="EMBL/GenBank/DDBJ databases">
        <title>Draft Genome Assemblies for Five Robust Yarrowia lipolytica Strains Exhibiting High Lipid Production and Pentose Sugar Utilization and Sugar Alcohol Secretion from Undetoxified Lignocellulosic Biomass Hydrolysates.</title>
        <authorList>
            <consortium name="DOE Joint Genome Institute"/>
            <person name="Walker C."/>
            <person name="Ryu S."/>
            <person name="Na H."/>
            <person name="Zane M."/>
            <person name="LaButti K."/>
            <person name="Lipzen A."/>
            <person name="Haridas S."/>
            <person name="Barry K."/>
            <person name="Grigoriev I.V."/>
            <person name="Quarterman J."/>
            <person name="Slininger P."/>
            <person name="Dien B."/>
            <person name="Trinh C.T."/>
        </authorList>
    </citation>
    <scope>NUCLEOTIDE SEQUENCE [LARGE SCALE GENOMIC DNA]</scope>
    <source>
        <strain evidence="5 7">YB392</strain>
    </source>
</reference>
<dbReference type="GO" id="GO:0052689">
    <property type="term" value="F:carboxylic ester hydrolase activity"/>
    <property type="evidence" value="ECO:0007669"/>
    <property type="project" value="TreeGrafter"/>
</dbReference>
<feature type="domain" description="AB hydrolase-1" evidence="3">
    <location>
        <begin position="69"/>
        <end position="305"/>
    </location>
</feature>
<dbReference type="eggNOG" id="KOG2382">
    <property type="taxonomic scope" value="Eukaryota"/>
</dbReference>
<evidence type="ECO:0000256" key="2">
    <source>
        <dbReference type="ARBA" id="ARBA00022801"/>
    </source>
</evidence>
<dbReference type="GO" id="GO:0005739">
    <property type="term" value="C:mitochondrion"/>
    <property type="evidence" value="ECO:0007669"/>
    <property type="project" value="TreeGrafter"/>
</dbReference>
<keyword evidence="2 5" id="KW-0378">Hydrolase</keyword>
<evidence type="ECO:0000259" key="3">
    <source>
        <dbReference type="Pfam" id="PF00561"/>
    </source>
</evidence>
<evidence type="ECO:0000313" key="7">
    <source>
        <dbReference type="Proteomes" id="UP000256601"/>
    </source>
</evidence>
<dbReference type="PANTHER" id="PTHR46118:SF4">
    <property type="entry name" value="PROTEIN ABHD11"/>
    <property type="match status" value="1"/>
</dbReference>
<dbReference type="OrthoDB" id="8119704at2759"/>
<name>A0A1H6PZ09_YARLL</name>
<dbReference type="OMA" id="FLGMSDN"/>
<dbReference type="Proteomes" id="UP000256601">
    <property type="component" value="Unassembled WGS sequence"/>
</dbReference>
<dbReference type="InterPro" id="IPR000073">
    <property type="entry name" value="AB_hydrolase_1"/>
</dbReference>
<dbReference type="GeneID" id="2910703"/>